<reference evidence="2 3" key="1">
    <citation type="submission" date="2016-02" db="EMBL/GenBank/DDBJ databases">
        <title>Genome analysis of coral dinoflagellate symbionts highlights evolutionary adaptations to a symbiotic lifestyle.</title>
        <authorList>
            <person name="Aranda M."/>
            <person name="Li Y."/>
            <person name="Liew Y.J."/>
            <person name="Baumgarten S."/>
            <person name="Simakov O."/>
            <person name="Wilson M."/>
            <person name="Piel J."/>
            <person name="Ashoor H."/>
            <person name="Bougouffa S."/>
            <person name="Bajic V.B."/>
            <person name="Ryu T."/>
            <person name="Ravasi T."/>
            <person name="Bayer T."/>
            <person name="Micklem G."/>
            <person name="Kim H."/>
            <person name="Bhak J."/>
            <person name="Lajeunesse T.C."/>
            <person name="Voolstra C.R."/>
        </authorList>
    </citation>
    <scope>NUCLEOTIDE SEQUENCE [LARGE SCALE GENOMIC DNA]</scope>
    <source>
        <strain evidence="2 3">CCMP2467</strain>
    </source>
</reference>
<comment type="caution">
    <text evidence="2">The sequence shown here is derived from an EMBL/GenBank/DDBJ whole genome shotgun (WGS) entry which is preliminary data.</text>
</comment>
<feature type="non-terminal residue" evidence="2">
    <location>
        <position position="42"/>
    </location>
</feature>
<proteinExistence type="predicted"/>
<evidence type="ECO:0000313" key="3">
    <source>
        <dbReference type="Proteomes" id="UP000186817"/>
    </source>
</evidence>
<accession>A0A1Q9BRC7</accession>
<evidence type="ECO:0000256" key="1">
    <source>
        <dbReference type="SAM" id="MobiDB-lite"/>
    </source>
</evidence>
<sequence>GRLEDSDDRHPPAGGTERLRRAGCCAGARGEAGRGAGAGRLL</sequence>
<feature type="region of interest" description="Disordered" evidence="1">
    <location>
        <begin position="1"/>
        <end position="21"/>
    </location>
</feature>
<dbReference type="EMBL" id="LSRX01005934">
    <property type="protein sequence ID" value="OLP73258.1"/>
    <property type="molecule type" value="Genomic_DNA"/>
</dbReference>
<dbReference type="AlphaFoldDB" id="A0A1Q9BRC7"/>
<dbReference type="Proteomes" id="UP000186817">
    <property type="component" value="Unassembled WGS sequence"/>
</dbReference>
<gene>
    <name evidence="2" type="ORF">AK812_SmicGene47572</name>
</gene>
<feature type="non-terminal residue" evidence="2">
    <location>
        <position position="1"/>
    </location>
</feature>
<protein>
    <submittedName>
        <fullName evidence="2">Uncharacterized protein</fullName>
    </submittedName>
</protein>
<name>A0A1Q9BRC7_SYMMI</name>
<organism evidence="2 3">
    <name type="scientific">Symbiodinium microadriaticum</name>
    <name type="common">Dinoflagellate</name>
    <name type="synonym">Zooxanthella microadriatica</name>
    <dbReference type="NCBI Taxonomy" id="2951"/>
    <lineage>
        <taxon>Eukaryota</taxon>
        <taxon>Sar</taxon>
        <taxon>Alveolata</taxon>
        <taxon>Dinophyceae</taxon>
        <taxon>Suessiales</taxon>
        <taxon>Symbiodiniaceae</taxon>
        <taxon>Symbiodinium</taxon>
    </lineage>
</organism>
<feature type="compositionally biased region" description="Basic and acidic residues" evidence="1">
    <location>
        <begin position="1"/>
        <end position="11"/>
    </location>
</feature>
<keyword evidence="3" id="KW-1185">Reference proteome</keyword>
<evidence type="ECO:0000313" key="2">
    <source>
        <dbReference type="EMBL" id="OLP73258.1"/>
    </source>
</evidence>